<feature type="compositionally biased region" description="Acidic residues" evidence="1">
    <location>
        <begin position="159"/>
        <end position="169"/>
    </location>
</feature>
<name>A0A177FNY2_9EURO</name>
<dbReference type="EMBL" id="LVKK01000001">
    <property type="protein sequence ID" value="OAG45416.1"/>
    <property type="molecule type" value="Genomic_DNA"/>
</dbReference>
<feature type="region of interest" description="Disordered" evidence="1">
    <location>
        <begin position="1"/>
        <end position="259"/>
    </location>
</feature>
<protein>
    <submittedName>
        <fullName evidence="2">Uncharacterized protein</fullName>
    </submittedName>
</protein>
<evidence type="ECO:0000313" key="3">
    <source>
        <dbReference type="Proteomes" id="UP000077002"/>
    </source>
</evidence>
<feature type="compositionally biased region" description="Acidic residues" evidence="1">
    <location>
        <begin position="211"/>
        <end position="221"/>
    </location>
</feature>
<dbReference type="GeneID" id="34595232"/>
<dbReference type="RefSeq" id="XP_022517368.1">
    <property type="nucleotide sequence ID" value="XM_022650042.1"/>
</dbReference>
<gene>
    <name evidence="2" type="ORF">AYO21_00050</name>
</gene>
<sequence>MSFLRSNNPRPDTLYGAQTDPDPFRAGPVHKATSLHAPRPGPNRFAPQKGPSAPPTTGGPARQPTQQLPGQPAQGPQHPPVPLPQSSSVNPAGIRAKPAGVTPLSLGVNPRPSRMAGLAAGVTQHPGMQGQGGQHPGMQGQGGEHPGMQGQGEQHPEEIPDWEVGDDDVLGLAPPRQKTRRIARPTYSQNKDSFDRTKAALAAHENFVYDEGWDEEEDEEGEGHWPEDQDDQNPTHYDYDPDDYYREDDDPNVHYGIAI</sequence>
<accession>A0A177FNY2</accession>
<organism evidence="2 3">
    <name type="scientific">Fonsecaea monophora</name>
    <dbReference type="NCBI Taxonomy" id="254056"/>
    <lineage>
        <taxon>Eukaryota</taxon>
        <taxon>Fungi</taxon>
        <taxon>Dikarya</taxon>
        <taxon>Ascomycota</taxon>
        <taxon>Pezizomycotina</taxon>
        <taxon>Eurotiomycetes</taxon>
        <taxon>Chaetothyriomycetidae</taxon>
        <taxon>Chaetothyriales</taxon>
        <taxon>Herpotrichiellaceae</taxon>
        <taxon>Fonsecaea</taxon>
    </lineage>
</organism>
<feature type="compositionally biased region" description="Polar residues" evidence="1">
    <location>
        <begin position="1"/>
        <end position="10"/>
    </location>
</feature>
<proteinExistence type="predicted"/>
<feature type="compositionally biased region" description="Acidic residues" evidence="1">
    <location>
        <begin position="240"/>
        <end position="250"/>
    </location>
</feature>
<reference evidence="2 3" key="1">
    <citation type="submission" date="2016-03" db="EMBL/GenBank/DDBJ databases">
        <title>Draft genome sequence of the Fonsecaea monophora CBS 269.37.</title>
        <authorList>
            <person name="Bombassaro A."/>
            <person name="Vinicius W.A."/>
            <person name="De Hoog S."/>
            <person name="Sun J."/>
            <person name="Souza E.M."/>
            <person name="Raittz R.T."/>
            <person name="Costa F."/>
            <person name="Leao A.C."/>
            <person name="Tadra-Sfeir M.Z."/>
            <person name="Baura V."/>
            <person name="Balsanelli E."/>
            <person name="Pedrosa F.O."/>
            <person name="Moreno L.F."/>
            <person name="Steffens M.B."/>
            <person name="Xi L."/>
            <person name="Bocca A.L."/>
            <person name="Felipe M.S."/>
            <person name="Teixeira M."/>
            <person name="Telles Filho F.Q."/>
            <person name="Azevedo C.M."/>
            <person name="Gomes R."/>
            <person name="Vicente V.A."/>
        </authorList>
    </citation>
    <scope>NUCLEOTIDE SEQUENCE [LARGE SCALE GENOMIC DNA]</scope>
    <source>
        <strain evidence="2 3">CBS 269.37</strain>
    </source>
</reference>
<dbReference type="Proteomes" id="UP000077002">
    <property type="component" value="Unassembled WGS sequence"/>
</dbReference>
<dbReference type="AlphaFoldDB" id="A0A177FNY2"/>
<comment type="caution">
    <text evidence="2">The sequence shown here is derived from an EMBL/GenBank/DDBJ whole genome shotgun (WGS) entry which is preliminary data.</text>
</comment>
<keyword evidence="3" id="KW-1185">Reference proteome</keyword>
<feature type="compositionally biased region" description="Low complexity" evidence="1">
    <location>
        <begin position="55"/>
        <end position="76"/>
    </location>
</feature>
<dbReference type="OrthoDB" id="10605490at2759"/>
<feature type="compositionally biased region" description="Gly residues" evidence="1">
    <location>
        <begin position="129"/>
        <end position="145"/>
    </location>
</feature>
<evidence type="ECO:0000313" key="2">
    <source>
        <dbReference type="EMBL" id="OAG45416.1"/>
    </source>
</evidence>
<evidence type="ECO:0000256" key="1">
    <source>
        <dbReference type="SAM" id="MobiDB-lite"/>
    </source>
</evidence>